<accession>A0A813NF15</accession>
<evidence type="ECO:0008006" key="10">
    <source>
        <dbReference type="Google" id="ProtNLM"/>
    </source>
</evidence>
<dbReference type="Proteomes" id="UP000663823">
    <property type="component" value="Unassembled WGS sequence"/>
</dbReference>
<evidence type="ECO:0000313" key="9">
    <source>
        <dbReference type="Proteomes" id="UP000663870"/>
    </source>
</evidence>
<evidence type="ECO:0000313" key="7">
    <source>
        <dbReference type="EMBL" id="CAF3926436.1"/>
    </source>
</evidence>
<gene>
    <name evidence="7" type="ORF">FNK824_LOCUS21900</name>
    <name evidence="4" type="ORF">JXQ802_LOCUS22119</name>
    <name evidence="5" type="ORF">JXQ802_LOCUS23164</name>
    <name evidence="6" type="ORF">OTI717_LOCUS21316</name>
    <name evidence="2" type="ORF">PYM288_LOCUS1420</name>
    <name evidence="3" type="ORF">RFH988_LOCUS12360</name>
</gene>
<dbReference type="EMBL" id="CAJNOL010000666">
    <property type="protein sequence ID" value="CAF1158393.1"/>
    <property type="molecule type" value="Genomic_DNA"/>
</dbReference>
<reference evidence="2" key="1">
    <citation type="submission" date="2021-02" db="EMBL/GenBank/DDBJ databases">
        <authorList>
            <person name="Nowell W R."/>
        </authorList>
    </citation>
    <scope>NUCLEOTIDE SEQUENCE</scope>
</reference>
<name>A0A813NF15_9BILA</name>
<keyword evidence="1" id="KW-0175">Coiled coil</keyword>
<organism evidence="2 8">
    <name type="scientific">Rotaria sordida</name>
    <dbReference type="NCBI Taxonomy" id="392033"/>
    <lineage>
        <taxon>Eukaryota</taxon>
        <taxon>Metazoa</taxon>
        <taxon>Spiralia</taxon>
        <taxon>Gnathifera</taxon>
        <taxon>Rotifera</taxon>
        <taxon>Eurotatoria</taxon>
        <taxon>Bdelloidea</taxon>
        <taxon>Philodinida</taxon>
        <taxon>Philodinidae</taxon>
        <taxon>Rotaria</taxon>
    </lineage>
</organism>
<dbReference type="Proteomes" id="UP000663854">
    <property type="component" value="Unassembled WGS sequence"/>
</dbReference>
<evidence type="ECO:0000313" key="4">
    <source>
        <dbReference type="EMBL" id="CAF1158393.1"/>
    </source>
</evidence>
<dbReference type="Proteomes" id="UP000663874">
    <property type="component" value="Unassembled WGS sequence"/>
</dbReference>
<dbReference type="EMBL" id="CAJOBE010004325">
    <property type="protein sequence ID" value="CAF3926436.1"/>
    <property type="molecule type" value="Genomic_DNA"/>
</dbReference>
<evidence type="ECO:0000313" key="5">
    <source>
        <dbReference type="EMBL" id="CAF1177707.1"/>
    </source>
</evidence>
<evidence type="ECO:0000313" key="6">
    <source>
        <dbReference type="EMBL" id="CAF3853775.1"/>
    </source>
</evidence>
<comment type="caution">
    <text evidence="2">The sequence shown here is derived from an EMBL/GenBank/DDBJ whole genome shotgun (WGS) entry which is preliminary data.</text>
</comment>
<dbReference type="EMBL" id="CAJNOO010000513">
    <property type="protein sequence ID" value="CAF0965695.1"/>
    <property type="molecule type" value="Genomic_DNA"/>
</dbReference>
<dbReference type="OrthoDB" id="10059277at2759"/>
<dbReference type="EMBL" id="CAJNOL010000722">
    <property type="protein sequence ID" value="CAF1177707.1"/>
    <property type="molecule type" value="Genomic_DNA"/>
</dbReference>
<dbReference type="EMBL" id="CAJNOH010000007">
    <property type="protein sequence ID" value="CAF0738699.1"/>
    <property type="molecule type" value="Genomic_DNA"/>
</dbReference>
<evidence type="ECO:0000256" key="1">
    <source>
        <dbReference type="SAM" id="Coils"/>
    </source>
</evidence>
<dbReference type="Proteomes" id="UP000663882">
    <property type="component" value="Unassembled WGS sequence"/>
</dbReference>
<evidence type="ECO:0000313" key="8">
    <source>
        <dbReference type="Proteomes" id="UP000663854"/>
    </source>
</evidence>
<dbReference type="Proteomes" id="UP000663870">
    <property type="component" value="Unassembled WGS sequence"/>
</dbReference>
<protein>
    <recommendedName>
        <fullName evidence="10">BZIP domain-containing protein</fullName>
    </recommendedName>
</protein>
<dbReference type="EMBL" id="CAJOAX010003427">
    <property type="protein sequence ID" value="CAF3853775.1"/>
    <property type="molecule type" value="Genomic_DNA"/>
</dbReference>
<feature type="coiled-coil region" evidence="1">
    <location>
        <begin position="94"/>
        <end position="142"/>
    </location>
</feature>
<sequence>MQNEYLLSSTDASIKDTIPIILDVTNDDTLNSNNNDNHLNICQNDQQSPKSSLSKTDDSLCVKEYQLIDSSIKFQSNSEDVEVENEKVIKRELRRKKKRQATRVRKEKHDLEKQIRDLEFKQNNLLSKVENLQLYKEQLEIRCKQVHSNYKLFG</sequence>
<proteinExistence type="predicted"/>
<keyword evidence="9" id="KW-1185">Reference proteome</keyword>
<evidence type="ECO:0000313" key="3">
    <source>
        <dbReference type="EMBL" id="CAF0965695.1"/>
    </source>
</evidence>
<evidence type="ECO:0000313" key="2">
    <source>
        <dbReference type="EMBL" id="CAF0738699.1"/>
    </source>
</evidence>
<dbReference type="AlphaFoldDB" id="A0A813NF15"/>